<sequence length="79" mass="9056">MRFTIKRARWIIIPGRLVALKGKSPPGRYPHKVSDRFMLCQMITPLTGIFHLSLDKHSLTDCRFVGMFATAIKIRGSNR</sequence>
<keyword evidence="2" id="KW-1185">Reference proteome</keyword>
<gene>
    <name evidence="1" type="ORF">EV138_1122</name>
</gene>
<organism evidence="1 2">
    <name type="scientific">Kribbella voronezhensis</name>
    <dbReference type="NCBI Taxonomy" id="2512212"/>
    <lineage>
        <taxon>Bacteria</taxon>
        <taxon>Bacillati</taxon>
        <taxon>Actinomycetota</taxon>
        <taxon>Actinomycetes</taxon>
        <taxon>Propionibacteriales</taxon>
        <taxon>Kribbellaceae</taxon>
        <taxon>Kribbella</taxon>
    </lineage>
</organism>
<dbReference type="EMBL" id="SOCE01000001">
    <property type="protein sequence ID" value="TDU87598.1"/>
    <property type="molecule type" value="Genomic_DNA"/>
</dbReference>
<evidence type="ECO:0000313" key="1">
    <source>
        <dbReference type="EMBL" id="TDU87598.1"/>
    </source>
</evidence>
<comment type="caution">
    <text evidence="1">The sequence shown here is derived from an EMBL/GenBank/DDBJ whole genome shotgun (WGS) entry which is preliminary data.</text>
</comment>
<accession>A0A4R7T8R8</accession>
<protein>
    <submittedName>
        <fullName evidence="1">Uncharacterized protein</fullName>
    </submittedName>
</protein>
<evidence type="ECO:0000313" key="2">
    <source>
        <dbReference type="Proteomes" id="UP000295151"/>
    </source>
</evidence>
<proteinExistence type="predicted"/>
<dbReference type="AlphaFoldDB" id="A0A4R7T8R8"/>
<reference evidence="1 2" key="1">
    <citation type="submission" date="2019-03" db="EMBL/GenBank/DDBJ databases">
        <title>Genomic Encyclopedia of Type Strains, Phase III (KMG-III): the genomes of soil and plant-associated and newly described type strains.</title>
        <authorList>
            <person name="Whitman W."/>
        </authorList>
    </citation>
    <scope>NUCLEOTIDE SEQUENCE [LARGE SCALE GENOMIC DNA]</scope>
    <source>
        <strain evidence="1 2">VKM Ac-2575</strain>
    </source>
</reference>
<dbReference type="Proteomes" id="UP000295151">
    <property type="component" value="Unassembled WGS sequence"/>
</dbReference>
<name>A0A4R7T8R8_9ACTN</name>